<dbReference type="SMART" id="SM00194">
    <property type="entry name" value="PTPc"/>
    <property type="match status" value="1"/>
</dbReference>
<accession>A0A7J7JYX2</accession>
<dbReference type="InterPro" id="IPR016130">
    <property type="entry name" value="Tyr_Pase_AS"/>
</dbReference>
<dbReference type="Pfam" id="PF00102">
    <property type="entry name" value="Y_phosphatase"/>
    <property type="match status" value="1"/>
</dbReference>
<dbReference type="SMART" id="SM00404">
    <property type="entry name" value="PTPc_motif"/>
    <property type="match status" value="1"/>
</dbReference>
<evidence type="ECO:0000259" key="3">
    <source>
        <dbReference type="PROSITE" id="PS50056"/>
    </source>
</evidence>
<dbReference type="EMBL" id="VXIV02001690">
    <property type="protein sequence ID" value="KAF6030556.1"/>
    <property type="molecule type" value="Genomic_DNA"/>
</dbReference>
<evidence type="ECO:0000313" key="5">
    <source>
        <dbReference type="Proteomes" id="UP000593567"/>
    </source>
</evidence>
<dbReference type="InterPro" id="IPR029021">
    <property type="entry name" value="Prot-tyrosine_phosphatase-like"/>
</dbReference>
<sequence length="176" mass="20081">MRHSYFQGETTRSVKQFFVSFWPDFGCPDRTESLLNLVRVVRSHMRPEGRGPLVVHCSAGVGRTGTYVAVDRLLQRIQDHDEIDIFSLVMEMREYRCRMVQTEDQYIYIHDCIKEALLSSMSKRYTPLPQDDENDDGPIYENASVQSPVLDTQMVSLAIDANGSSEPSGNVKNTEL</sequence>
<dbReference type="PROSITE" id="PS50055">
    <property type="entry name" value="TYR_PHOSPHATASE_PTP"/>
    <property type="match status" value="1"/>
</dbReference>
<name>A0A7J7JYX2_BUGNE</name>
<organism evidence="4 5">
    <name type="scientific">Bugula neritina</name>
    <name type="common">Brown bryozoan</name>
    <name type="synonym">Sertularia neritina</name>
    <dbReference type="NCBI Taxonomy" id="10212"/>
    <lineage>
        <taxon>Eukaryota</taxon>
        <taxon>Metazoa</taxon>
        <taxon>Spiralia</taxon>
        <taxon>Lophotrochozoa</taxon>
        <taxon>Bryozoa</taxon>
        <taxon>Gymnolaemata</taxon>
        <taxon>Cheilostomatida</taxon>
        <taxon>Flustrina</taxon>
        <taxon>Buguloidea</taxon>
        <taxon>Bugulidae</taxon>
        <taxon>Bugula</taxon>
    </lineage>
</organism>
<evidence type="ECO:0000313" key="4">
    <source>
        <dbReference type="EMBL" id="KAF6030556.1"/>
    </source>
</evidence>
<dbReference type="InterPro" id="IPR050348">
    <property type="entry name" value="Protein-Tyr_Phosphatase"/>
</dbReference>
<dbReference type="PANTHER" id="PTHR19134:SF553">
    <property type="entry name" value="TYROSINE-PROTEIN PHOSPHATASE 10D-RELATED"/>
    <property type="match status" value="1"/>
</dbReference>
<protein>
    <submittedName>
        <fullName evidence="4">Uncharacterized protein</fullName>
    </submittedName>
</protein>
<feature type="region of interest" description="Disordered" evidence="1">
    <location>
        <begin position="125"/>
        <end position="145"/>
    </location>
</feature>
<feature type="domain" description="Tyrosine specific protein phosphatases" evidence="3">
    <location>
        <begin position="32"/>
        <end position="107"/>
    </location>
</feature>
<dbReference type="PROSITE" id="PS50056">
    <property type="entry name" value="TYR_PHOSPHATASE_2"/>
    <property type="match status" value="1"/>
</dbReference>
<gene>
    <name evidence="4" type="ORF">EB796_011137</name>
</gene>
<dbReference type="PROSITE" id="PS00383">
    <property type="entry name" value="TYR_PHOSPHATASE_1"/>
    <property type="match status" value="1"/>
</dbReference>
<feature type="domain" description="Tyrosine-protein phosphatase" evidence="2">
    <location>
        <begin position="1"/>
        <end position="116"/>
    </location>
</feature>
<dbReference type="InterPro" id="IPR000242">
    <property type="entry name" value="PTP_cat"/>
</dbReference>
<reference evidence="4" key="1">
    <citation type="submission" date="2020-06" db="EMBL/GenBank/DDBJ databases">
        <title>Draft genome of Bugula neritina, a colonial animal packing powerful symbionts and potential medicines.</title>
        <authorList>
            <person name="Rayko M."/>
        </authorList>
    </citation>
    <scope>NUCLEOTIDE SEQUENCE [LARGE SCALE GENOMIC DNA]</scope>
    <source>
        <strain evidence="4">Kwan_BN1</strain>
    </source>
</reference>
<dbReference type="AlphaFoldDB" id="A0A7J7JYX2"/>
<dbReference type="SUPFAM" id="SSF52799">
    <property type="entry name" value="(Phosphotyrosine protein) phosphatases II"/>
    <property type="match status" value="1"/>
</dbReference>
<dbReference type="InterPro" id="IPR003595">
    <property type="entry name" value="Tyr_Pase_cat"/>
</dbReference>
<keyword evidence="5" id="KW-1185">Reference proteome</keyword>
<comment type="caution">
    <text evidence="4">The sequence shown here is derived from an EMBL/GenBank/DDBJ whole genome shotgun (WGS) entry which is preliminary data.</text>
</comment>
<dbReference type="PANTHER" id="PTHR19134">
    <property type="entry name" value="RECEPTOR-TYPE TYROSINE-PROTEIN PHOSPHATASE"/>
    <property type="match status" value="1"/>
</dbReference>
<dbReference type="OrthoDB" id="10253954at2759"/>
<evidence type="ECO:0000256" key="1">
    <source>
        <dbReference type="SAM" id="MobiDB-lite"/>
    </source>
</evidence>
<evidence type="ECO:0000259" key="2">
    <source>
        <dbReference type="PROSITE" id="PS50055"/>
    </source>
</evidence>
<dbReference type="InterPro" id="IPR000387">
    <property type="entry name" value="Tyr_Pase_dom"/>
</dbReference>
<dbReference type="Gene3D" id="3.90.190.10">
    <property type="entry name" value="Protein tyrosine phosphatase superfamily"/>
    <property type="match status" value="1"/>
</dbReference>
<dbReference type="Proteomes" id="UP000593567">
    <property type="component" value="Unassembled WGS sequence"/>
</dbReference>
<dbReference type="GO" id="GO:0004725">
    <property type="term" value="F:protein tyrosine phosphatase activity"/>
    <property type="evidence" value="ECO:0007669"/>
    <property type="project" value="InterPro"/>
</dbReference>
<proteinExistence type="predicted"/>
<dbReference type="PRINTS" id="PR00700">
    <property type="entry name" value="PRTYPHPHTASE"/>
</dbReference>